<dbReference type="GO" id="GO:0046872">
    <property type="term" value="F:metal ion binding"/>
    <property type="evidence" value="ECO:0007669"/>
    <property type="project" value="UniProtKB-KW"/>
</dbReference>
<proteinExistence type="predicted"/>
<evidence type="ECO:0000313" key="9">
    <source>
        <dbReference type="EMBL" id="EYD70845.1"/>
    </source>
</evidence>
<dbReference type="PATRIC" id="fig|1122180.6.peg.2470"/>
<dbReference type="GO" id="GO:0006364">
    <property type="term" value="P:rRNA processing"/>
    <property type="evidence" value="ECO:0007669"/>
    <property type="project" value="TreeGrafter"/>
</dbReference>
<gene>
    <name evidence="9" type="ORF">Lokhon_02488</name>
</gene>
<keyword evidence="10" id="KW-1185">Reference proteome</keyword>
<dbReference type="GO" id="GO:0005737">
    <property type="term" value="C:cytoplasm"/>
    <property type="evidence" value="ECO:0007669"/>
    <property type="project" value="TreeGrafter"/>
</dbReference>
<sequence length="345" mass="37105">MKGRRIVLDHIGHREAAALMVDGQLDDLLIEEGDAPRPGAIYRAICDRPLKGQGGMMVRLPEGGTGFLRQGKGLRPGQPLLTQVTGIAEDGKAVPLTDRVLFKSRYAIVTPGAPGLNVSRRIAEEEERARLRILAEEGMEGAPEGFGLILRSVCEGASEDDIVEDIAAMRALAEAVHEDADGTEPEALTEGDGPHLLAWRDWSADDVVTEPGGFEREGVLDQVEALKSARVATGEGSIFVEPTRALVAIDVNTGGDTTPAAALKANLAAARALPRALRLRGLGGQVVVDFAPMSKAHRKQLEQSLRASFRNDPVETSLVGWSQMGLFELQRKRERPGLVRLLGRL</sequence>
<name>A0A017H952_9RHOB</name>
<dbReference type="OrthoDB" id="9804278at2"/>
<feature type="domain" description="RNA-binding protein AU-1/Ribonuclease E/G" evidence="8">
    <location>
        <begin position="214"/>
        <end position="333"/>
    </location>
</feature>
<reference evidence="9 10" key="1">
    <citation type="submission" date="2013-03" db="EMBL/GenBank/DDBJ databases">
        <authorList>
            <person name="Fiebig A."/>
            <person name="Goeker M."/>
            <person name="Klenk H.-P.P."/>
        </authorList>
    </citation>
    <scope>NUCLEOTIDE SEQUENCE [LARGE SCALE GENOMIC DNA]</scope>
    <source>
        <strain evidence="9 10">DSM 17492</strain>
    </source>
</reference>
<evidence type="ECO:0000256" key="6">
    <source>
        <dbReference type="ARBA" id="ARBA00022842"/>
    </source>
</evidence>
<evidence type="ECO:0000259" key="8">
    <source>
        <dbReference type="Pfam" id="PF10150"/>
    </source>
</evidence>
<keyword evidence="6" id="KW-0460">Magnesium</keyword>
<dbReference type="AlphaFoldDB" id="A0A017H952"/>
<dbReference type="Proteomes" id="UP000025047">
    <property type="component" value="Unassembled WGS sequence"/>
</dbReference>
<accession>A0A017H952</accession>
<dbReference type="GO" id="GO:0016787">
    <property type="term" value="F:hydrolase activity"/>
    <property type="evidence" value="ECO:0007669"/>
    <property type="project" value="UniProtKB-KW"/>
</dbReference>
<dbReference type="PANTHER" id="PTHR30001:SF1">
    <property type="entry name" value="RIBONUCLEASE E_G-LIKE PROTEIN, CHLOROPLASTIC"/>
    <property type="match status" value="1"/>
</dbReference>
<dbReference type="EMBL" id="APGJ01000007">
    <property type="protein sequence ID" value="EYD70845.1"/>
    <property type="molecule type" value="Genomic_DNA"/>
</dbReference>
<organism evidence="9 10">
    <name type="scientific">Limimaricola hongkongensis DSM 17492</name>
    <dbReference type="NCBI Taxonomy" id="1122180"/>
    <lineage>
        <taxon>Bacteria</taxon>
        <taxon>Pseudomonadati</taxon>
        <taxon>Pseudomonadota</taxon>
        <taxon>Alphaproteobacteria</taxon>
        <taxon>Rhodobacterales</taxon>
        <taxon>Paracoccaceae</taxon>
        <taxon>Limimaricola</taxon>
    </lineage>
</organism>
<comment type="caution">
    <text evidence="9">The sequence shown here is derived from an EMBL/GenBank/DDBJ whole genome shotgun (WGS) entry which is preliminary data.</text>
</comment>
<keyword evidence="2" id="KW-0540">Nuclease</keyword>
<dbReference type="GO" id="GO:0003723">
    <property type="term" value="F:RNA binding"/>
    <property type="evidence" value="ECO:0007669"/>
    <property type="project" value="UniProtKB-KW"/>
</dbReference>
<keyword evidence="4" id="KW-0255">Endonuclease</keyword>
<evidence type="ECO:0000256" key="3">
    <source>
        <dbReference type="ARBA" id="ARBA00022723"/>
    </source>
</evidence>
<keyword evidence="7" id="KW-0694">RNA-binding</keyword>
<dbReference type="STRING" id="1122180.Lokhon_02488"/>
<keyword evidence="5" id="KW-0378">Hydrolase</keyword>
<protein>
    <submittedName>
        <fullName evidence="9">Ribonuclease, Rne/Rng family</fullName>
    </submittedName>
</protein>
<dbReference type="GO" id="GO:0004540">
    <property type="term" value="F:RNA nuclease activity"/>
    <property type="evidence" value="ECO:0007669"/>
    <property type="project" value="InterPro"/>
</dbReference>
<dbReference type="InterPro" id="IPR004659">
    <property type="entry name" value="RNase_E/G"/>
</dbReference>
<feature type="domain" description="RNA-binding protein AU-1/Ribonuclease E/G" evidence="8">
    <location>
        <begin position="103"/>
        <end position="207"/>
    </location>
</feature>
<evidence type="ECO:0000256" key="2">
    <source>
        <dbReference type="ARBA" id="ARBA00022722"/>
    </source>
</evidence>
<evidence type="ECO:0000256" key="1">
    <source>
        <dbReference type="ARBA" id="ARBA00001946"/>
    </source>
</evidence>
<evidence type="ECO:0000313" key="10">
    <source>
        <dbReference type="Proteomes" id="UP000025047"/>
    </source>
</evidence>
<dbReference type="GO" id="GO:0004519">
    <property type="term" value="F:endonuclease activity"/>
    <property type="evidence" value="ECO:0007669"/>
    <property type="project" value="UniProtKB-KW"/>
</dbReference>
<evidence type="ECO:0000256" key="7">
    <source>
        <dbReference type="ARBA" id="ARBA00022884"/>
    </source>
</evidence>
<dbReference type="eggNOG" id="COG1530">
    <property type="taxonomic scope" value="Bacteria"/>
</dbReference>
<keyword evidence="3" id="KW-0479">Metal-binding</keyword>
<dbReference type="Pfam" id="PF10150">
    <property type="entry name" value="RNase_E_G"/>
    <property type="match status" value="2"/>
</dbReference>
<dbReference type="PANTHER" id="PTHR30001">
    <property type="entry name" value="RIBONUCLEASE"/>
    <property type="match status" value="1"/>
</dbReference>
<dbReference type="InterPro" id="IPR019307">
    <property type="entry name" value="RNA-bd_AU-1/RNase_E/G"/>
</dbReference>
<comment type="cofactor">
    <cofactor evidence="1">
        <name>Mg(2+)</name>
        <dbReference type="ChEBI" id="CHEBI:18420"/>
    </cofactor>
</comment>
<evidence type="ECO:0000256" key="4">
    <source>
        <dbReference type="ARBA" id="ARBA00022759"/>
    </source>
</evidence>
<evidence type="ECO:0000256" key="5">
    <source>
        <dbReference type="ARBA" id="ARBA00022801"/>
    </source>
</evidence>
<dbReference type="HOGENOM" id="CLU_003468_5_3_5"/>
<dbReference type="RefSeq" id="WP_017929726.1">
    <property type="nucleotide sequence ID" value="NZ_KB823003.1"/>
</dbReference>